<evidence type="ECO:0000313" key="4">
    <source>
        <dbReference type="RefSeq" id="XP_015944814.1"/>
    </source>
</evidence>
<dbReference type="GeneID" id="107469942"/>
<dbReference type="InterPro" id="IPR013094">
    <property type="entry name" value="AB_hydrolase_3"/>
</dbReference>
<reference evidence="3" key="1">
    <citation type="journal article" date="2016" name="Nat. Genet.">
        <title>The genome sequences of Arachis duranensis and Arachis ipaensis, the diploid ancestors of cultivated peanut.</title>
        <authorList>
            <person name="Bertioli D.J."/>
            <person name="Cannon S.B."/>
            <person name="Froenicke L."/>
            <person name="Huang G."/>
            <person name="Farmer A.D."/>
            <person name="Cannon E.K."/>
            <person name="Liu X."/>
            <person name="Gao D."/>
            <person name="Clevenger J."/>
            <person name="Dash S."/>
            <person name="Ren L."/>
            <person name="Moretzsohn M.C."/>
            <person name="Shirasawa K."/>
            <person name="Huang W."/>
            <person name="Vidigal B."/>
            <person name="Abernathy B."/>
            <person name="Chu Y."/>
            <person name="Niederhuth C.E."/>
            <person name="Umale P."/>
            <person name="Araujo A.C."/>
            <person name="Kozik A."/>
            <person name="Kim K.D."/>
            <person name="Burow M.D."/>
            <person name="Varshney R.K."/>
            <person name="Wang X."/>
            <person name="Zhang X."/>
            <person name="Barkley N."/>
            <person name="Guimaraes P.M."/>
            <person name="Isobe S."/>
            <person name="Guo B."/>
            <person name="Liao B."/>
            <person name="Stalker H.T."/>
            <person name="Schmitz R.J."/>
            <person name="Scheffler B.E."/>
            <person name="Leal-Bertioli S.C."/>
            <person name="Xun X."/>
            <person name="Jackson S.A."/>
            <person name="Michelmore R."/>
            <person name="Ozias-Akins P."/>
        </authorList>
    </citation>
    <scope>NUCLEOTIDE SEQUENCE [LARGE SCALE GENOMIC DNA]</scope>
    <source>
        <strain evidence="3">cv. V14167</strain>
    </source>
</reference>
<dbReference type="OrthoDB" id="1351802at2759"/>
<gene>
    <name evidence="4" type="primary">LOC107469942</name>
</gene>
<dbReference type="AlphaFoldDB" id="A0A6P4BMS9"/>
<dbReference type="SUPFAM" id="SSF53474">
    <property type="entry name" value="alpha/beta-Hydrolases"/>
    <property type="match status" value="1"/>
</dbReference>
<protein>
    <submittedName>
        <fullName evidence="4">2-hydroxyisoflavanone dehydratase</fullName>
    </submittedName>
</protein>
<dbReference type="PANTHER" id="PTHR23024:SF582">
    <property type="entry name" value="CARBOXYLESTERASE 12-RELATED"/>
    <property type="match status" value="1"/>
</dbReference>
<dbReference type="InterPro" id="IPR029058">
    <property type="entry name" value="AB_hydrolase_fold"/>
</dbReference>
<sequence length="354" mass="39251">MLLSKGIFLRFIKYAPLATFVCYKPTLPPPTLLPKNQTLIFSAHTQHTKMVTTAPQEKEVTHEFPFFRVFKDGTVEVLRPPPKFLPPSDDPATGLRIKDTVISSDPPVSARLFLPKITNNNKLPVYLFFHGSGFCARSAFSPEYSNHVAAVANEAKVLAVSVEYGKFPARPLPACYEDAWRSFQWVTSHADGTGTEPWLNDHGDFQRLFVAGSSAGGNITHTLISQIGKTGSPPGVRVEGAIMVHPFFGGLGDDAQWLFMCKDNKGPEDPRLKPAEEDLRRLGCERVLVCVAEKDSLMVAGKNYVEALKKSGWGGSIELVIHWGMTHSQHVHFPDQGNSREVLRKFASFIHQQP</sequence>
<dbReference type="RefSeq" id="XP_015944814.1">
    <property type="nucleotide sequence ID" value="XM_016089328.3"/>
</dbReference>
<accession>A0A6P4BMS9</accession>
<organism evidence="3 4">
    <name type="scientific">Arachis duranensis</name>
    <name type="common">Wild peanut</name>
    <dbReference type="NCBI Taxonomy" id="130453"/>
    <lineage>
        <taxon>Eukaryota</taxon>
        <taxon>Viridiplantae</taxon>
        <taxon>Streptophyta</taxon>
        <taxon>Embryophyta</taxon>
        <taxon>Tracheophyta</taxon>
        <taxon>Spermatophyta</taxon>
        <taxon>Magnoliopsida</taxon>
        <taxon>eudicotyledons</taxon>
        <taxon>Gunneridae</taxon>
        <taxon>Pentapetalae</taxon>
        <taxon>rosids</taxon>
        <taxon>fabids</taxon>
        <taxon>Fabales</taxon>
        <taxon>Fabaceae</taxon>
        <taxon>Papilionoideae</taxon>
        <taxon>50 kb inversion clade</taxon>
        <taxon>dalbergioids sensu lato</taxon>
        <taxon>Dalbergieae</taxon>
        <taxon>Pterocarpus clade</taxon>
        <taxon>Arachis</taxon>
    </lineage>
</organism>
<dbReference type="PANTHER" id="PTHR23024">
    <property type="entry name" value="ARYLACETAMIDE DEACETYLASE"/>
    <property type="match status" value="1"/>
</dbReference>
<dbReference type="SMR" id="A0A6P4BMS9"/>
<evidence type="ECO:0000313" key="3">
    <source>
        <dbReference type="Proteomes" id="UP000515211"/>
    </source>
</evidence>
<dbReference type="Gene3D" id="3.40.50.1820">
    <property type="entry name" value="alpha/beta hydrolase"/>
    <property type="match status" value="1"/>
</dbReference>
<reference evidence="4" key="2">
    <citation type="submission" date="2025-08" db="UniProtKB">
        <authorList>
            <consortium name="RefSeq"/>
        </authorList>
    </citation>
    <scope>IDENTIFICATION</scope>
    <source>
        <tissue evidence="4">Whole plant</tissue>
    </source>
</reference>
<dbReference type="KEGG" id="adu:107469942"/>
<name>A0A6P4BMS9_ARADU</name>
<comment type="similarity">
    <text evidence="1">Belongs to the 'GDXG' lipolytic enzyme family.</text>
</comment>
<proteinExistence type="inferred from homology"/>
<evidence type="ECO:0000259" key="2">
    <source>
        <dbReference type="Pfam" id="PF07859"/>
    </source>
</evidence>
<feature type="domain" description="Alpha/beta hydrolase fold-3" evidence="2">
    <location>
        <begin position="127"/>
        <end position="247"/>
    </location>
</feature>
<dbReference type="Pfam" id="PF07859">
    <property type="entry name" value="Abhydrolase_3"/>
    <property type="match status" value="2"/>
</dbReference>
<dbReference type="Proteomes" id="UP000515211">
    <property type="component" value="Chromosome 10"/>
</dbReference>
<dbReference type="InterPro" id="IPR050466">
    <property type="entry name" value="Carboxylest/Gibb_receptor"/>
</dbReference>
<dbReference type="GO" id="GO:0016787">
    <property type="term" value="F:hydrolase activity"/>
    <property type="evidence" value="ECO:0007669"/>
    <property type="project" value="InterPro"/>
</dbReference>
<evidence type="ECO:0000256" key="1">
    <source>
        <dbReference type="ARBA" id="ARBA00010515"/>
    </source>
</evidence>
<keyword evidence="3" id="KW-1185">Reference proteome</keyword>
<feature type="domain" description="Alpha/beta hydrolase fold-3" evidence="2">
    <location>
        <begin position="257"/>
        <end position="329"/>
    </location>
</feature>